<name>Q5BHE5_EMENI</name>
<gene>
    <name evidence="1" type="ORF">ANIA_00035</name>
</gene>
<dbReference type="Proteomes" id="UP000000560">
    <property type="component" value="Chromosome VIII"/>
</dbReference>
<protein>
    <submittedName>
        <fullName evidence="1">Uncharacterized protein</fullName>
    </submittedName>
</protein>
<sequence length="266" mass="30277">MTIRPQDLFVTERLKNLTVEIGLNLQSKPNKISTYFHTIASRIIGFTNVLKKEYVPSLMNRFLENVHTKNPILEPNELRKLSRRLGENVRPSNSHLRQSNPVFTGPLKFDSEVDCEMREEIALPPAELVKIEYSGTFPSLPCSIPDPDDEAQAGSTTNSIASSERSWYYYLSKIAGRRIVNRITAALYLLDPEEWTMMPVQNLLRIAEELDTQVIQESNADELSYFLHAGIWISVSESGDRFCIWQRNLALRIPTCQSTSSMPANV</sequence>
<accession>Q5BHE5</accession>
<dbReference type="HOGENOM" id="CLU_1045947_0_0_1"/>
<proteinExistence type="predicted"/>
<dbReference type="InterPro" id="IPR053181">
    <property type="entry name" value="EcdB-like_regulator"/>
</dbReference>
<keyword evidence="2" id="KW-1185">Reference proteome</keyword>
<dbReference type="EMBL" id="BN001308">
    <property type="protein sequence ID" value="CBF90333.1"/>
    <property type="molecule type" value="Genomic_DNA"/>
</dbReference>
<reference evidence="2" key="1">
    <citation type="journal article" date="2005" name="Nature">
        <title>Sequencing of Aspergillus nidulans and comparative analysis with A. fumigatus and A. oryzae.</title>
        <authorList>
            <person name="Galagan J.E."/>
            <person name="Calvo S.E."/>
            <person name="Cuomo C."/>
            <person name="Ma L.J."/>
            <person name="Wortman J.R."/>
            <person name="Batzoglou S."/>
            <person name="Lee S.I."/>
            <person name="Basturkmen M."/>
            <person name="Spevak C.C."/>
            <person name="Clutterbuck J."/>
            <person name="Kapitonov V."/>
            <person name="Jurka J."/>
            <person name="Scazzocchio C."/>
            <person name="Farman M."/>
            <person name="Butler J."/>
            <person name="Purcell S."/>
            <person name="Harris S."/>
            <person name="Braus G.H."/>
            <person name="Draht O."/>
            <person name="Busch S."/>
            <person name="D'Enfert C."/>
            <person name="Bouchier C."/>
            <person name="Goldman G.H."/>
            <person name="Bell-Pedersen D."/>
            <person name="Griffiths-Jones S."/>
            <person name="Doonan J.H."/>
            <person name="Yu J."/>
            <person name="Vienken K."/>
            <person name="Pain A."/>
            <person name="Freitag M."/>
            <person name="Selker E.U."/>
            <person name="Archer D.B."/>
            <person name="Penalva M.A."/>
            <person name="Oakley B.R."/>
            <person name="Momany M."/>
            <person name="Tanaka T."/>
            <person name="Kumagai T."/>
            <person name="Asai K."/>
            <person name="Machida M."/>
            <person name="Nierman W.C."/>
            <person name="Denning D.W."/>
            <person name="Caddick M."/>
            <person name="Hynes M."/>
            <person name="Paoletti M."/>
            <person name="Fischer R."/>
            <person name="Miller B."/>
            <person name="Dyer P."/>
            <person name="Sachs M.S."/>
            <person name="Osmani S.A."/>
            <person name="Birren B.W."/>
        </authorList>
    </citation>
    <scope>NUCLEOTIDE SEQUENCE [LARGE SCALE GENOMIC DNA]</scope>
    <source>
        <strain evidence="2">FGSC A4 / ATCC 38163 / CBS 112.46 / NRRL 194 / M139</strain>
    </source>
</reference>
<dbReference type="OrthoDB" id="4356994at2759"/>
<dbReference type="InParanoid" id="Q5BHE5"/>
<dbReference type="PANTHER" id="PTHR47785:SF5">
    <property type="entry name" value="ZN(II)2CYS6 TRANSCRIPTION FACTOR (EUROFUNG)"/>
    <property type="match status" value="1"/>
</dbReference>
<dbReference type="AlphaFoldDB" id="Q5BHE5"/>
<dbReference type="STRING" id="227321.Q5BHE5"/>
<dbReference type="KEGG" id="ani:ANIA_00035"/>
<dbReference type="OMA" id="IWISVSE"/>
<dbReference type="PANTHER" id="PTHR47785">
    <property type="entry name" value="ZN(II)2CYS6 TRANSCRIPTION FACTOR (EUROFUNG)-RELATED-RELATED"/>
    <property type="match status" value="1"/>
</dbReference>
<accession>C8VRE9</accession>
<dbReference type="RefSeq" id="XP_657639.1">
    <property type="nucleotide sequence ID" value="XM_652547.1"/>
</dbReference>
<dbReference type="GeneID" id="2875812"/>
<reference evidence="2" key="2">
    <citation type="journal article" date="2009" name="Fungal Genet. Biol.">
        <title>The 2008 update of the Aspergillus nidulans genome annotation: a community effort.</title>
        <authorList>
            <person name="Wortman J.R."/>
            <person name="Gilsenan J.M."/>
            <person name="Joardar V."/>
            <person name="Deegan J."/>
            <person name="Clutterbuck J."/>
            <person name="Andersen M.R."/>
            <person name="Archer D."/>
            <person name="Bencina M."/>
            <person name="Braus G."/>
            <person name="Coutinho P."/>
            <person name="von Dohren H."/>
            <person name="Doonan J."/>
            <person name="Driessen A.J."/>
            <person name="Durek P."/>
            <person name="Espeso E."/>
            <person name="Fekete E."/>
            <person name="Flipphi M."/>
            <person name="Estrada C.G."/>
            <person name="Geysens S."/>
            <person name="Goldman G."/>
            <person name="de Groot P.W."/>
            <person name="Hansen K."/>
            <person name="Harris S.D."/>
            <person name="Heinekamp T."/>
            <person name="Helmstaedt K."/>
            <person name="Henrissat B."/>
            <person name="Hofmann G."/>
            <person name="Homan T."/>
            <person name="Horio T."/>
            <person name="Horiuchi H."/>
            <person name="James S."/>
            <person name="Jones M."/>
            <person name="Karaffa L."/>
            <person name="Karanyi Z."/>
            <person name="Kato M."/>
            <person name="Keller N."/>
            <person name="Kelly D.E."/>
            <person name="Kiel J.A."/>
            <person name="Kim J.M."/>
            <person name="van der Klei I.J."/>
            <person name="Klis F.M."/>
            <person name="Kovalchuk A."/>
            <person name="Krasevec N."/>
            <person name="Kubicek C.P."/>
            <person name="Liu B."/>
            <person name="Maccabe A."/>
            <person name="Meyer V."/>
            <person name="Mirabito P."/>
            <person name="Miskei M."/>
            <person name="Mos M."/>
            <person name="Mullins J."/>
            <person name="Nelson D.R."/>
            <person name="Nielsen J."/>
            <person name="Oakley B.R."/>
            <person name="Osmani S.A."/>
            <person name="Pakula T."/>
            <person name="Paszewski A."/>
            <person name="Paulsen I."/>
            <person name="Pilsyk S."/>
            <person name="Pocsi I."/>
            <person name="Punt P.J."/>
            <person name="Ram A.F."/>
            <person name="Ren Q."/>
            <person name="Robellet X."/>
            <person name="Robson G."/>
            <person name="Seiboth B."/>
            <person name="van Solingen P."/>
            <person name="Specht T."/>
            <person name="Sun J."/>
            <person name="Taheri-Talesh N."/>
            <person name="Takeshita N."/>
            <person name="Ussery D."/>
            <person name="vanKuyk P.A."/>
            <person name="Visser H."/>
            <person name="van de Vondervoort P.J."/>
            <person name="de Vries R.P."/>
            <person name="Walton J."/>
            <person name="Xiang X."/>
            <person name="Xiong Y."/>
            <person name="Zeng A.P."/>
            <person name="Brandt B.W."/>
            <person name="Cornell M.J."/>
            <person name="van den Hondel C.A."/>
            <person name="Visser J."/>
            <person name="Oliver S.G."/>
            <person name="Turner G."/>
        </authorList>
    </citation>
    <scope>GENOME REANNOTATION</scope>
    <source>
        <strain evidence="2">FGSC A4 / ATCC 38163 / CBS 112.46 / NRRL 194 / M139</strain>
    </source>
</reference>
<organism evidence="1 2">
    <name type="scientific">Emericella nidulans (strain FGSC A4 / ATCC 38163 / CBS 112.46 / NRRL 194 / M139)</name>
    <name type="common">Aspergillus nidulans</name>
    <dbReference type="NCBI Taxonomy" id="227321"/>
    <lineage>
        <taxon>Eukaryota</taxon>
        <taxon>Fungi</taxon>
        <taxon>Dikarya</taxon>
        <taxon>Ascomycota</taxon>
        <taxon>Pezizomycotina</taxon>
        <taxon>Eurotiomycetes</taxon>
        <taxon>Eurotiomycetidae</taxon>
        <taxon>Eurotiales</taxon>
        <taxon>Aspergillaceae</taxon>
        <taxon>Aspergillus</taxon>
        <taxon>Aspergillus subgen. Nidulantes</taxon>
    </lineage>
</organism>
<evidence type="ECO:0000313" key="2">
    <source>
        <dbReference type="Proteomes" id="UP000000560"/>
    </source>
</evidence>
<evidence type="ECO:0000313" key="1">
    <source>
        <dbReference type="EMBL" id="CBF90333.1"/>
    </source>
</evidence>